<evidence type="ECO:0000256" key="2">
    <source>
        <dbReference type="ARBA" id="ARBA00007242"/>
    </source>
</evidence>
<dbReference type="Pfam" id="PF07562">
    <property type="entry name" value="NCD3G"/>
    <property type="match status" value="1"/>
</dbReference>
<evidence type="ECO:0000256" key="13">
    <source>
        <dbReference type="SAM" id="Phobius"/>
    </source>
</evidence>
<evidence type="ECO:0000256" key="9">
    <source>
        <dbReference type="ARBA" id="ARBA00023170"/>
    </source>
</evidence>
<dbReference type="InterPro" id="IPR011500">
    <property type="entry name" value="GPCR_3_9-Cys_dom"/>
</dbReference>
<dbReference type="Gene3D" id="3.40.50.2300">
    <property type="match status" value="2"/>
</dbReference>
<dbReference type="KEGG" id="emc:129339694"/>
<evidence type="ECO:0000256" key="5">
    <source>
        <dbReference type="ARBA" id="ARBA00022729"/>
    </source>
</evidence>
<sequence length="1023" mass="114533">MAKAPKPYPPGPAAPREHRRGDRNAAGKQPGPRRAETMRRSAASGQTEAATGASRNNQSPNEPAQADRGPAKGAQRTEKNGAKRPNRCSEAPGNRRRAAGSAAEKPPGPRNNAATPSSVRKTEAAKEGGPSETAGARASRLLPIEAHAFSKRRRSSHENAPLSPIAWSNCEGIRTDTFIEANSLPETAETEPGFVAIPKNYQHILAFAFAVNEIRKSNLLPNTTLGSKISDNYFNTRYIYQNTLELLYRGNPIHRNYFCARKQKVNKLMATISGLRSENSIHLANILTIFKIPQVSYGPFGLMLNDKTQYPYFFSMVPNDVHQYVGIVHLLKHFGWNWIGLIRTDDEEGEIFLQNLMPKLLQSNICIAFEELLPKFRNYLMDDSVQEILGRIAFNLLNKTNTILLHGDRQSMEPLRILLLCYEIDYRLPIERVWIITSQWDVTSVYKANEFAAKSLNGTMSFALHTRVESGFQDFIDSIHPYKSEIFLIELFWCEVFHCSLPFFYLYYPNAGNCTGEEKLRSLPETVFEMRMSGQSYGIYNAVYAVAHALHAMYSSRTWKKAMVKGGHLSVQPWQVTHPFGHNSPISSILACNNTNATMHFFLRNVRFNNTAGEEIFFDKNGDLAGGFDIMNLITFPNQTFQRVRVGWMDPWSPTGKEFYVNESAIVWNQKFQQSIPKATCVPNCHSGYSRIVQEGKPICCYDCAQCPQGSISNQTADAEKCEKCPEAQYSNRKQDECIPKLISYLSFEDLMGAGLASVAILVFIITVVVMGIFLAHRNTPIVKANNFSITCILLSSLMLGLLSSFLFIGQPGTVTCLLRQTLFGIIFSLSVSCILAKTITVVLAFMATKPDSRMRKWVGKRLALSVIMFCSLIQTGICVVWLATSSPFPEFDMHSEVSVIILQCNEGSAVMFYVVLGYMGLLAIISFTVAFLARKLPDSFNEARLITFSMLIFCSVWVSFVPTYLSTKGKYMVAVEIFSILASSAGSLACIFFPKCYIILVRPELNTREQLVRQKETKALHT</sequence>
<dbReference type="PROSITE" id="PS50259">
    <property type="entry name" value="G_PROTEIN_RECEP_F3_4"/>
    <property type="match status" value="1"/>
</dbReference>
<dbReference type="CDD" id="cd15283">
    <property type="entry name" value="7tmC_V2R_pheromone"/>
    <property type="match status" value="1"/>
</dbReference>
<evidence type="ECO:0000256" key="12">
    <source>
        <dbReference type="SAM" id="MobiDB-lite"/>
    </source>
</evidence>
<keyword evidence="5" id="KW-0732">Signal</keyword>
<dbReference type="Pfam" id="PF00003">
    <property type="entry name" value="7tm_3"/>
    <property type="match status" value="1"/>
</dbReference>
<evidence type="ECO:0000313" key="15">
    <source>
        <dbReference type="Proteomes" id="UP001190640"/>
    </source>
</evidence>
<keyword evidence="9" id="KW-0675">Receptor</keyword>
<name>A0AA97LCF5_EUBMA</name>
<keyword evidence="7" id="KW-0297">G-protein coupled receptor</keyword>
<feature type="domain" description="G-protein coupled receptors family 3 profile" evidence="14">
    <location>
        <begin position="752"/>
        <end position="1016"/>
    </location>
</feature>
<feature type="transmembrane region" description="Helical" evidence="13">
    <location>
        <begin position="751"/>
        <end position="776"/>
    </location>
</feature>
<keyword evidence="11" id="KW-0807">Transducer</keyword>
<evidence type="ECO:0000256" key="3">
    <source>
        <dbReference type="ARBA" id="ARBA00022475"/>
    </source>
</evidence>
<evidence type="ECO:0000256" key="11">
    <source>
        <dbReference type="ARBA" id="ARBA00023224"/>
    </source>
</evidence>
<feature type="compositionally biased region" description="Pro residues" evidence="12">
    <location>
        <begin position="1"/>
        <end position="13"/>
    </location>
</feature>
<accession>A0AA97LCF5</accession>
<dbReference type="InterPro" id="IPR000068">
    <property type="entry name" value="GPCR_3_Ca_sens_rcpt-rel"/>
</dbReference>
<dbReference type="PANTHER" id="PTHR24061:SF599">
    <property type="entry name" value="G-PROTEIN COUPLED RECEPTORS FAMILY 3 PROFILE DOMAIN-CONTAINING PROTEIN"/>
    <property type="match status" value="1"/>
</dbReference>
<feature type="transmembrane region" description="Helical" evidence="13">
    <location>
        <begin position="946"/>
        <end position="966"/>
    </location>
</feature>
<dbReference type="GeneID" id="129339694"/>
<dbReference type="PRINTS" id="PR00248">
    <property type="entry name" value="GPCRMGR"/>
</dbReference>
<dbReference type="InterPro" id="IPR004073">
    <property type="entry name" value="GPCR_3_vmron_rcpt_2"/>
</dbReference>
<dbReference type="SUPFAM" id="SSF53822">
    <property type="entry name" value="Periplasmic binding protein-like I"/>
    <property type="match status" value="1"/>
</dbReference>
<dbReference type="InterPro" id="IPR017978">
    <property type="entry name" value="GPCR_3_C"/>
</dbReference>
<organism evidence="15 16">
    <name type="scientific">Eublepharis macularius</name>
    <name type="common">Leopard gecko</name>
    <name type="synonym">Cyrtodactylus macularius</name>
    <dbReference type="NCBI Taxonomy" id="481883"/>
    <lineage>
        <taxon>Eukaryota</taxon>
        <taxon>Metazoa</taxon>
        <taxon>Chordata</taxon>
        <taxon>Craniata</taxon>
        <taxon>Vertebrata</taxon>
        <taxon>Euteleostomi</taxon>
        <taxon>Lepidosauria</taxon>
        <taxon>Squamata</taxon>
        <taxon>Bifurcata</taxon>
        <taxon>Gekkota</taxon>
        <taxon>Eublepharidae</taxon>
        <taxon>Eublepharinae</taxon>
        <taxon>Eublepharis</taxon>
    </lineage>
</organism>
<reference evidence="16" key="1">
    <citation type="submission" date="2025-08" db="UniProtKB">
        <authorList>
            <consortium name="RefSeq"/>
        </authorList>
    </citation>
    <scope>IDENTIFICATION</scope>
    <source>
        <tissue evidence="16">Blood</tissue>
    </source>
</reference>
<keyword evidence="4 13" id="KW-0812">Transmembrane</keyword>
<dbReference type="InterPro" id="IPR000337">
    <property type="entry name" value="GPCR_3"/>
</dbReference>
<evidence type="ECO:0000259" key="14">
    <source>
        <dbReference type="PROSITE" id="PS50259"/>
    </source>
</evidence>
<dbReference type="Proteomes" id="UP001190640">
    <property type="component" value="Chromosome 12"/>
</dbReference>
<dbReference type="PANTHER" id="PTHR24061">
    <property type="entry name" value="CALCIUM-SENSING RECEPTOR-RELATED"/>
    <property type="match status" value="1"/>
</dbReference>
<protein>
    <submittedName>
        <fullName evidence="16">Vomeronasal type-2 receptor 26-like</fullName>
    </submittedName>
</protein>
<dbReference type="FunFam" id="2.10.50.30:FF:000002">
    <property type="entry name" value="Vomeronasal 2 receptor, h1"/>
    <property type="match status" value="1"/>
</dbReference>
<keyword evidence="10" id="KW-0325">Glycoprotein</keyword>
<dbReference type="Pfam" id="PF01094">
    <property type="entry name" value="ANF_receptor"/>
    <property type="match status" value="1"/>
</dbReference>
<comment type="similarity">
    <text evidence="2">Belongs to the G-protein coupled receptor 3 family.</text>
</comment>
<feature type="transmembrane region" description="Helical" evidence="13">
    <location>
        <begin position="863"/>
        <end position="884"/>
    </location>
</feature>
<dbReference type="FunFam" id="3.40.50.2300:FF:000024">
    <property type="entry name" value="Vomeronasal 2, receptor 73"/>
    <property type="match status" value="1"/>
</dbReference>
<feature type="compositionally biased region" description="Polar residues" evidence="12">
    <location>
        <begin position="43"/>
        <end position="62"/>
    </location>
</feature>
<dbReference type="Gene3D" id="2.10.50.30">
    <property type="entry name" value="GPCR, family 3, nine cysteines domain"/>
    <property type="match status" value="1"/>
</dbReference>
<evidence type="ECO:0000256" key="8">
    <source>
        <dbReference type="ARBA" id="ARBA00023136"/>
    </source>
</evidence>
<dbReference type="InterPro" id="IPR001828">
    <property type="entry name" value="ANF_lig-bd_rcpt"/>
</dbReference>
<dbReference type="GO" id="GO:0005886">
    <property type="term" value="C:plasma membrane"/>
    <property type="evidence" value="ECO:0007669"/>
    <property type="project" value="UniProtKB-SubCell"/>
</dbReference>
<evidence type="ECO:0000256" key="7">
    <source>
        <dbReference type="ARBA" id="ARBA00023040"/>
    </source>
</evidence>
<keyword evidence="6 13" id="KW-1133">Transmembrane helix</keyword>
<dbReference type="PRINTS" id="PR01535">
    <property type="entry name" value="VOMERONASL2R"/>
</dbReference>
<feature type="transmembrane region" description="Helical" evidence="13">
    <location>
        <begin position="911"/>
        <end position="934"/>
    </location>
</feature>
<evidence type="ECO:0000256" key="4">
    <source>
        <dbReference type="ARBA" id="ARBA00022692"/>
    </source>
</evidence>
<evidence type="ECO:0000256" key="1">
    <source>
        <dbReference type="ARBA" id="ARBA00004651"/>
    </source>
</evidence>
<dbReference type="GO" id="GO:0004930">
    <property type="term" value="F:G protein-coupled receptor activity"/>
    <property type="evidence" value="ECO:0007669"/>
    <property type="project" value="UniProtKB-KW"/>
</dbReference>
<evidence type="ECO:0000313" key="16">
    <source>
        <dbReference type="RefSeq" id="XP_054850249.1"/>
    </source>
</evidence>
<keyword evidence="15" id="KW-1185">Reference proteome</keyword>
<feature type="transmembrane region" description="Helical" evidence="13">
    <location>
        <begin position="972"/>
        <end position="994"/>
    </location>
</feature>
<keyword evidence="8 13" id="KW-0472">Membrane</keyword>
<feature type="region of interest" description="Disordered" evidence="12">
    <location>
        <begin position="1"/>
        <end position="140"/>
    </location>
</feature>
<dbReference type="AlphaFoldDB" id="A0AA97LCF5"/>
<evidence type="ECO:0000256" key="6">
    <source>
        <dbReference type="ARBA" id="ARBA00022989"/>
    </source>
</evidence>
<feature type="compositionally biased region" description="Basic and acidic residues" evidence="12">
    <location>
        <begin position="15"/>
        <end position="25"/>
    </location>
</feature>
<comment type="subcellular location">
    <subcellularLocation>
        <location evidence="1">Cell membrane</location>
        <topology evidence="1">Multi-pass membrane protein</topology>
    </subcellularLocation>
</comment>
<dbReference type="InterPro" id="IPR038550">
    <property type="entry name" value="GPCR_3_9-Cys_sf"/>
</dbReference>
<feature type="transmembrane region" description="Helical" evidence="13">
    <location>
        <begin position="822"/>
        <end position="847"/>
    </location>
</feature>
<dbReference type="RefSeq" id="XP_054850249.1">
    <property type="nucleotide sequence ID" value="XM_054994274.1"/>
</dbReference>
<evidence type="ECO:0000256" key="10">
    <source>
        <dbReference type="ARBA" id="ARBA00023180"/>
    </source>
</evidence>
<proteinExistence type="inferred from homology"/>
<feature type="transmembrane region" description="Helical" evidence="13">
    <location>
        <begin position="788"/>
        <end position="810"/>
    </location>
</feature>
<dbReference type="InterPro" id="IPR028082">
    <property type="entry name" value="Peripla_BP_I"/>
</dbReference>
<gene>
    <name evidence="16" type="primary">LOC129339694</name>
</gene>
<keyword evidence="3" id="KW-1003">Cell membrane</keyword>